<protein>
    <submittedName>
        <fullName evidence="2">Uncharacterized protein</fullName>
    </submittedName>
</protein>
<evidence type="ECO:0000313" key="2">
    <source>
        <dbReference type="EMBL" id="OMO50769.1"/>
    </source>
</evidence>
<organism evidence="2 3">
    <name type="scientific">Corchorus capsularis</name>
    <name type="common">Jute</name>
    <dbReference type="NCBI Taxonomy" id="210143"/>
    <lineage>
        <taxon>Eukaryota</taxon>
        <taxon>Viridiplantae</taxon>
        <taxon>Streptophyta</taxon>
        <taxon>Embryophyta</taxon>
        <taxon>Tracheophyta</taxon>
        <taxon>Spermatophyta</taxon>
        <taxon>Magnoliopsida</taxon>
        <taxon>eudicotyledons</taxon>
        <taxon>Gunneridae</taxon>
        <taxon>Pentapetalae</taxon>
        <taxon>rosids</taxon>
        <taxon>malvids</taxon>
        <taxon>Malvales</taxon>
        <taxon>Malvaceae</taxon>
        <taxon>Grewioideae</taxon>
        <taxon>Apeibeae</taxon>
        <taxon>Corchorus</taxon>
    </lineage>
</organism>
<name>A0A1R3FY63_COCAP</name>
<feature type="compositionally biased region" description="Basic and acidic residues" evidence="1">
    <location>
        <begin position="69"/>
        <end position="78"/>
    </location>
</feature>
<proteinExistence type="predicted"/>
<keyword evidence="3" id="KW-1185">Reference proteome</keyword>
<feature type="compositionally biased region" description="Acidic residues" evidence="1">
    <location>
        <begin position="79"/>
        <end position="96"/>
    </location>
</feature>
<dbReference type="AlphaFoldDB" id="A0A1R3FY63"/>
<evidence type="ECO:0000256" key="1">
    <source>
        <dbReference type="SAM" id="MobiDB-lite"/>
    </source>
</evidence>
<accession>A0A1R3FY63</accession>
<comment type="caution">
    <text evidence="2">The sequence shown here is derived from an EMBL/GenBank/DDBJ whole genome shotgun (WGS) entry which is preliminary data.</text>
</comment>
<evidence type="ECO:0000313" key="3">
    <source>
        <dbReference type="Proteomes" id="UP000188268"/>
    </source>
</evidence>
<dbReference type="EMBL" id="AWWV01016037">
    <property type="protein sequence ID" value="OMO50769.1"/>
    <property type="molecule type" value="Genomic_DNA"/>
</dbReference>
<sequence>MAGLGLEEADNLYEDAKSSFGEVVVALDLAAALSKDDEAKRNFKEARMMLEAGMKCLNKMRKKRCVAVNDEKETSKEETSEEEASEEEASEEEAVS</sequence>
<gene>
    <name evidence="2" type="ORF">CCACVL1_30272</name>
</gene>
<dbReference type="Gramene" id="OMO50769">
    <property type="protein sequence ID" value="OMO50769"/>
    <property type="gene ID" value="CCACVL1_30272"/>
</dbReference>
<reference evidence="2 3" key="1">
    <citation type="submission" date="2013-09" db="EMBL/GenBank/DDBJ databases">
        <title>Corchorus capsularis genome sequencing.</title>
        <authorList>
            <person name="Alam M."/>
            <person name="Haque M.S."/>
            <person name="Islam M.S."/>
            <person name="Emdad E.M."/>
            <person name="Islam M.M."/>
            <person name="Ahmed B."/>
            <person name="Halim A."/>
            <person name="Hossen Q.M.M."/>
            <person name="Hossain M.Z."/>
            <person name="Ahmed R."/>
            <person name="Khan M.M."/>
            <person name="Islam R."/>
            <person name="Rashid M.M."/>
            <person name="Khan S.A."/>
            <person name="Rahman M.S."/>
            <person name="Alam M."/>
        </authorList>
    </citation>
    <scope>NUCLEOTIDE SEQUENCE [LARGE SCALE GENOMIC DNA]</scope>
    <source>
        <strain evidence="3">cv. CVL-1</strain>
        <tissue evidence="2">Whole seedling</tissue>
    </source>
</reference>
<dbReference type="Proteomes" id="UP000188268">
    <property type="component" value="Unassembled WGS sequence"/>
</dbReference>
<feature type="region of interest" description="Disordered" evidence="1">
    <location>
        <begin position="67"/>
        <end position="96"/>
    </location>
</feature>